<dbReference type="GO" id="GO:0003676">
    <property type="term" value="F:nucleic acid binding"/>
    <property type="evidence" value="ECO:0007669"/>
    <property type="project" value="InterPro"/>
</dbReference>
<protein>
    <submittedName>
        <fullName evidence="1">Uncharacterized protein</fullName>
    </submittedName>
</protein>
<dbReference type="GO" id="GO:0008270">
    <property type="term" value="F:zinc ion binding"/>
    <property type="evidence" value="ECO:0007669"/>
    <property type="project" value="InterPro"/>
</dbReference>
<proteinExistence type="predicted"/>
<dbReference type="AlphaFoldDB" id="A0A843TNB1"/>
<evidence type="ECO:0000313" key="2">
    <source>
        <dbReference type="Proteomes" id="UP000652761"/>
    </source>
</evidence>
<dbReference type="InterPro" id="IPR036875">
    <property type="entry name" value="Znf_CCHC_sf"/>
</dbReference>
<sequence>MAMLTRQFKKFLKFKRRGSGNSKPFQKGTNRFDTSNKKSDVVCYEYKKQGHMRGECPELKKKLKKDKFVFKKAKAMLRTWSDEDDDEKSQATSGDDKIHYLMARSDDSSESFPISLKLVKQHILPQLEVVQPAHDLSHKIQGSTRIAGMKCNRGARELSTDLVFQTPGVQVKNHPKIGRVDCTLKSVCREIHYRPVEARTSMRVTGSFPISLKLVKQHILPQLEVVQPAHDLSHKIQGSTRIAGMKCNRGQIKDFFLKLHMSFLLCVGICL</sequence>
<organism evidence="1 2">
    <name type="scientific">Colocasia esculenta</name>
    <name type="common">Wild taro</name>
    <name type="synonym">Arum esculentum</name>
    <dbReference type="NCBI Taxonomy" id="4460"/>
    <lineage>
        <taxon>Eukaryota</taxon>
        <taxon>Viridiplantae</taxon>
        <taxon>Streptophyta</taxon>
        <taxon>Embryophyta</taxon>
        <taxon>Tracheophyta</taxon>
        <taxon>Spermatophyta</taxon>
        <taxon>Magnoliopsida</taxon>
        <taxon>Liliopsida</taxon>
        <taxon>Araceae</taxon>
        <taxon>Aroideae</taxon>
        <taxon>Colocasieae</taxon>
        <taxon>Colocasia</taxon>
    </lineage>
</organism>
<comment type="caution">
    <text evidence="1">The sequence shown here is derived from an EMBL/GenBank/DDBJ whole genome shotgun (WGS) entry which is preliminary data.</text>
</comment>
<dbReference type="SUPFAM" id="SSF57756">
    <property type="entry name" value="Retrovirus zinc finger-like domains"/>
    <property type="match status" value="1"/>
</dbReference>
<dbReference type="Proteomes" id="UP000652761">
    <property type="component" value="Unassembled WGS sequence"/>
</dbReference>
<dbReference type="EMBL" id="NMUH01000130">
    <property type="protein sequence ID" value="MQL72461.1"/>
    <property type="molecule type" value="Genomic_DNA"/>
</dbReference>
<gene>
    <name evidence="1" type="ORF">Taro_004793</name>
</gene>
<accession>A0A843TNB1</accession>
<reference evidence="1" key="1">
    <citation type="submission" date="2017-07" db="EMBL/GenBank/DDBJ databases">
        <title>Taro Niue Genome Assembly and Annotation.</title>
        <authorList>
            <person name="Atibalentja N."/>
            <person name="Keating K."/>
            <person name="Fields C.J."/>
        </authorList>
    </citation>
    <scope>NUCLEOTIDE SEQUENCE</scope>
    <source>
        <strain evidence="1">Niue_2</strain>
        <tissue evidence="1">Leaf</tissue>
    </source>
</reference>
<name>A0A843TNB1_COLES</name>
<evidence type="ECO:0000313" key="1">
    <source>
        <dbReference type="EMBL" id="MQL72461.1"/>
    </source>
</evidence>
<dbReference type="OrthoDB" id="1932348at2759"/>
<keyword evidence="2" id="KW-1185">Reference proteome</keyword>